<feature type="repeat" description="Cell wall-binding" evidence="2">
    <location>
        <begin position="2259"/>
        <end position="2278"/>
    </location>
</feature>
<reference evidence="6" key="1">
    <citation type="submission" date="2023-05" db="EMBL/GenBank/DDBJ databases">
        <title>Comparative genomics of Bacillaceae isolates and their secondary metabolite potential.</title>
        <authorList>
            <person name="Song L."/>
            <person name="Nielsen L.J."/>
            <person name="Mohite O."/>
            <person name="Xu X."/>
            <person name="Weber T."/>
            <person name="Kovacs A.T."/>
        </authorList>
    </citation>
    <scope>NUCLEOTIDE SEQUENCE</scope>
    <source>
        <strain evidence="6">XLM17</strain>
    </source>
</reference>
<dbReference type="InterPro" id="IPR036700">
    <property type="entry name" value="BOBF_sf"/>
</dbReference>
<dbReference type="InterPro" id="IPR041498">
    <property type="entry name" value="Big_6"/>
</dbReference>
<feature type="region of interest" description="Disordered" evidence="3">
    <location>
        <begin position="731"/>
        <end position="753"/>
    </location>
</feature>
<dbReference type="Pfam" id="PF19127">
    <property type="entry name" value="Choline_bind_3"/>
    <property type="match status" value="3"/>
</dbReference>
<protein>
    <submittedName>
        <fullName evidence="6">Ig-like domain-containing protein</fullName>
    </submittedName>
</protein>
<feature type="repeat" description="Cell wall-binding" evidence="2">
    <location>
        <begin position="2319"/>
        <end position="2338"/>
    </location>
</feature>
<dbReference type="SUPFAM" id="SSF101756">
    <property type="entry name" value="Hypothetical protein YgiW"/>
    <property type="match status" value="1"/>
</dbReference>
<feature type="repeat" description="Cell wall-binding" evidence="2">
    <location>
        <begin position="2239"/>
        <end position="2258"/>
    </location>
</feature>
<dbReference type="PROSITE" id="PS51841">
    <property type="entry name" value="LTD"/>
    <property type="match status" value="1"/>
</dbReference>
<dbReference type="Proteomes" id="UP001178288">
    <property type="component" value="Chromosome"/>
</dbReference>
<dbReference type="Gene3D" id="2.10.270.10">
    <property type="entry name" value="Cholin Binding"/>
    <property type="match status" value="2"/>
</dbReference>
<proteinExistence type="predicted"/>
<keyword evidence="1" id="KW-0677">Repeat</keyword>
<evidence type="ECO:0000256" key="3">
    <source>
        <dbReference type="SAM" id="MobiDB-lite"/>
    </source>
</evidence>
<dbReference type="InterPro" id="IPR018337">
    <property type="entry name" value="Cell_wall/Cho-bd_repeat"/>
</dbReference>
<dbReference type="Pfam" id="PF23355">
    <property type="entry name" value="IFT52_GIFT"/>
    <property type="match status" value="1"/>
</dbReference>
<feature type="domain" description="LTD" evidence="5">
    <location>
        <begin position="37"/>
        <end position="162"/>
    </location>
</feature>
<dbReference type="Gene3D" id="2.40.50.200">
    <property type="entry name" value="Bacterial OB-fold"/>
    <property type="match status" value="1"/>
</dbReference>
<dbReference type="Pfam" id="PF17936">
    <property type="entry name" value="Big_6"/>
    <property type="match status" value="5"/>
</dbReference>
<organism evidence="6 7">
    <name type="scientific">Neobacillus novalis</name>
    <dbReference type="NCBI Taxonomy" id="220687"/>
    <lineage>
        <taxon>Bacteria</taxon>
        <taxon>Bacillati</taxon>
        <taxon>Bacillota</taxon>
        <taxon>Bacilli</taxon>
        <taxon>Bacillales</taxon>
        <taxon>Bacillaceae</taxon>
        <taxon>Neobacillus</taxon>
    </lineage>
</organism>
<dbReference type="NCBIfam" id="NF033510">
    <property type="entry name" value="Ca_tandemer"/>
    <property type="match status" value="5"/>
</dbReference>
<gene>
    <name evidence="6" type="ORF">QNH39_26610</name>
</gene>
<evidence type="ECO:0000313" key="6">
    <source>
        <dbReference type="EMBL" id="WHY86104.1"/>
    </source>
</evidence>
<keyword evidence="7" id="KW-1185">Reference proteome</keyword>
<name>A0AA95MLD2_9BACI</name>
<dbReference type="Pfam" id="PF07705">
    <property type="entry name" value="CARDB"/>
    <property type="match status" value="1"/>
</dbReference>
<dbReference type="InterPro" id="IPR011635">
    <property type="entry name" value="CARDB"/>
</dbReference>
<dbReference type="EMBL" id="CP126114">
    <property type="protein sequence ID" value="WHY86104.1"/>
    <property type="molecule type" value="Genomic_DNA"/>
</dbReference>
<dbReference type="SUPFAM" id="SSF52317">
    <property type="entry name" value="Class I glutamine amidotransferase-like"/>
    <property type="match status" value="1"/>
</dbReference>
<dbReference type="PROSITE" id="PS51170">
    <property type="entry name" value="CW"/>
    <property type="match status" value="6"/>
</dbReference>
<dbReference type="Gene3D" id="3.20.20.140">
    <property type="entry name" value="Metal-dependent hydrolases"/>
    <property type="match status" value="1"/>
</dbReference>
<sequence length="2377" mass="250975">MSFTNRKFKRMTSMFMTALLLLSTLLPSSLIGKVHAEQADHIVISQVFGGGGNSGAPFNKDFIELYNPTDQPVNLKDWSVQYASSAGTSWQFTALDGVIPANGYYLITEAGGANGVDLPTADASGSIAMAAGAGKVVLLKTTTSPTDGKVPANAVDFVGYGTAANAYEGTAPTKTIDAKTSAQRRPYANVDPATGKGNAWDTDDNGADFYVGPVAAPRNTASTPEKPMVPVTSLQVKGTNIQFTQNSNDLKVVGLADAAEPGATINVYENASKGTALATATAEANGSFSISFTSAKTLPFVFVTAKQSDLDESAAIQISVAAPSAAVAQDKLSYSITSGTGTLIGSPASVAAGAIVNVYPNDKANANERLATVTAGTAGDFTTTIKSAPDTVYVTQTTTSSKGIMLESVAVSVTKADTTTISKIADVRESDAKGQAVNLNKFFTVEGVATVDNQILGTQKQNYYIQDGTAGINVFGGLDTPFKTLKGDKVRVTGKVLQYNGLVELEATAIVKISEGNPVPAPKPLTIMDLNTYATAEPLEGSLVSVTGKVSAVASTPPNWNVTFVDENNKATTLRVMATTGIVPDNDLVAGKSYTVTGVLGQYTTNASATNGYQLYPRNPKDMSPILAITHTAIKDVYKGTSVEFAANADGAETVTAYYRATGATKFIELPMVKGSEGRYTVTLPAANVPQEGFEYYIEAKAGTQVQSAGTSATPYAVKIIADTFGPAISGETPQDGTKVESPTPEISALIDDPSGVDETTVQLWLDGQELKAPAAIISKTQVKYTPAADLTLGKHTVKVAAKDVLGNPSEKEWTFEVVPRFTGGNHYRGTTHNHTNISHDATGSPEAALKAGKDHHYDWFAFSDHSHDIDPEKLGVDTVEHGGMQERTGGDQWQLTKDLAKQYTTNGDYVVFPAFEMTSTTWGHSNIFGTDNFIDRNINGKQYQDLNKYYAWVMTYDDVVGQFNHPDMSANAFNNFKPYNKDLDKLFTMLEVGNGSGHYGYANAEGKFFSALDLGWHVAPTYGEDNHDGTWGQTNARTVIVADDLSQDSLMHAMRNMRVYMAEDPNFTLDVLANGYYMGSTVDSKKLNFKITGSDPVAEKRNSTDYNYLPTSYKSDDRVAKVELVSNGGKVVASASPMTADFEWNPEYTVTGGQQWFVVRVTQMDGERIYSAPIWSKEESVDVKVNGIDIDGGVIIGGNPAKLTATVANNGKEAIKNLKVDFYYDEVKQENFIGTNTISSILSKGSAGATATWPTPLKGDHQLIVVVTSTDGLDIGDVKYTMPVKIKEPLGVTVLIDAAHGNENTSGDSGTYKDNLKAFTLMLQKEGYTVTENKVALTDEVLTNVKVLVLTHARTALTAAERTAVTKFINNGGSLLMAGKSNNGSTDPTVNNPLLTDIGTQIRMGNDGVFDDSKTGNFWGDPAVSPFAVRLHPGLVSNYMTDRVSFIDYYSGTSLSGPNNTALTEGGKVTILAKGNETTYQGNIKGGYTYDAVSDATGGSAIPLIASEEIGANGRIVVSGMNIFNDKQMDESFEPKGNDEMTLNAINWLAHRETKVMKIADARKLADDTNVVVEGTVTTGAGVFFDAFYLQDDTNGIMAYLEVPDGALKAGDKVRVYGHIKTYENNTELEFTSFAKDVIKLGKGTPVQPKQVATGEATSAANQGLLVKVVGKVVSKYDENSYVINDGSGDVLVFTDGYIVNQSGVSVPDLKMGDSLEAVGISGAFSQGERIRVRDTRELVGTEAPADTTAPDAPVVNPVTDADLVIKGTAEAGAKVVAKVDGKEIGNATAAADGKFAITIAKVAAGKKISVTATDAAGNESAATEVMVTDVTAPAAPVVNPVTDADLVIKGTAEAGAKVVAKVDGKEIGSATAAADGKFAITIAKVAAGKKISVTATDAAGNESAAAEVTVTAVTVPDVTAPDAPVVNPVTDADLVIKGTAEAGAKVVAKVDGKEIGNATAAADGKFAITITKVAAGKKISVTATDAAGNESAATEVTVTAVTVPDVTAPDAPVVNPVTDADLVIKGTAEAGAKVVAKVDGKEIGNATAAADGKFAITIAKVAAGKKISVTATDAAGNESAATEVIVKDVTPPAAPKSVFDVTQFDTFVMGTAEKGSTVEVKVNGILIGSGKADKNGYFDIDIPAQAVGTKLVITATDAAGNVSKGLEVTVIKAETGWFEIDKDLWIYISPTTGELVTGWLEVGGKKYFIDEEEYTMVTGWEKINGSWYYFAKSGAMQTGWAKVDNKWYFLNADGTMKTGWVKSANKWYYLSASGAMQTGWAKVSGKWYFLNTDGAMKTGWVKVSGKWYFLNTDGAMQSGWVKVSGKWYFLNTDGAMQTGWILVSKKWYFLYTDGHMAANTTIGKYKIGTDGAWIQ</sequence>
<feature type="signal peptide" evidence="4">
    <location>
        <begin position="1"/>
        <end position="36"/>
    </location>
</feature>
<dbReference type="SUPFAM" id="SSF74853">
    <property type="entry name" value="Lamin A/C globular tail domain"/>
    <property type="match status" value="1"/>
</dbReference>
<dbReference type="InterPro" id="IPR036415">
    <property type="entry name" value="Lamin_tail_dom_sf"/>
</dbReference>
<evidence type="ECO:0000259" key="5">
    <source>
        <dbReference type="PROSITE" id="PS51841"/>
    </source>
</evidence>
<evidence type="ECO:0000313" key="7">
    <source>
        <dbReference type="Proteomes" id="UP001178288"/>
    </source>
</evidence>
<dbReference type="SUPFAM" id="SSF69360">
    <property type="entry name" value="Cell wall binding repeat"/>
    <property type="match status" value="1"/>
</dbReference>
<feature type="chain" id="PRO_5041716878" evidence="4">
    <location>
        <begin position="37"/>
        <end position="2377"/>
    </location>
</feature>
<dbReference type="Gene3D" id="2.10.270.20">
    <property type="match status" value="1"/>
</dbReference>
<dbReference type="InterPro" id="IPR001322">
    <property type="entry name" value="Lamin_tail_dom"/>
</dbReference>
<dbReference type="Pfam" id="PF00932">
    <property type="entry name" value="LTD"/>
    <property type="match status" value="1"/>
</dbReference>
<dbReference type="Gene3D" id="2.60.40.10">
    <property type="entry name" value="Immunoglobulins"/>
    <property type="match status" value="7"/>
</dbReference>
<dbReference type="KEGG" id="nnv:QNH39_26610"/>
<evidence type="ECO:0000256" key="4">
    <source>
        <dbReference type="SAM" id="SignalP"/>
    </source>
</evidence>
<dbReference type="InterPro" id="IPR029062">
    <property type="entry name" value="Class_I_gatase-like"/>
</dbReference>
<dbReference type="InterPro" id="IPR016195">
    <property type="entry name" value="Pol/histidinol_Pase-like"/>
</dbReference>
<dbReference type="InterPro" id="IPR013783">
    <property type="entry name" value="Ig-like_fold"/>
</dbReference>
<dbReference type="RefSeq" id="WP_082859102.1">
    <property type="nucleotide sequence ID" value="NZ_CP126114.1"/>
</dbReference>
<feature type="repeat" description="Cell wall-binding" evidence="2">
    <location>
        <begin position="2299"/>
        <end position="2318"/>
    </location>
</feature>
<dbReference type="Pfam" id="PF01473">
    <property type="entry name" value="Choline_bind_1"/>
    <property type="match status" value="1"/>
</dbReference>
<feature type="region of interest" description="Disordered" evidence="3">
    <location>
        <begin position="182"/>
        <end position="201"/>
    </location>
</feature>
<dbReference type="InterPro" id="IPR055458">
    <property type="entry name" value="IFT52_GIFT"/>
</dbReference>
<evidence type="ECO:0000256" key="2">
    <source>
        <dbReference type="PROSITE-ProRule" id="PRU00591"/>
    </source>
</evidence>
<feature type="repeat" description="Cell wall-binding" evidence="2">
    <location>
        <begin position="2219"/>
        <end position="2238"/>
    </location>
</feature>
<evidence type="ECO:0000256" key="1">
    <source>
        <dbReference type="ARBA" id="ARBA00022737"/>
    </source>
</evidence>
<keyword evidence="4" id="KW-0732">Signal</keyword>
<dbReference type="SUPFAM" id="SSF89550">
    <property type="entry name" value="PHP domain-like"/>
    <property type="match status" value="1"/>
</dbReference>
<accession>A0AA95MLD2</accession>
<feature type="repeat" description="Cell wall-binding" evidence="2">
    <location>
        <begin position="2279"/>
        <end position="2298"/>
    </location>
</feature>